<dbReference type="RefSeq" id="WP_196287221.1">
    <property type="nucleotide sequence ID" value="NZ_JADQDP010000003.1"/>
</dbReference>
<sequence length="178" mass="19635">MLSTKSIFVLLPISALIASCENAESQANEEKSRITKEFWKQQESDRKADDALRMKALEQRVMGSPLAVSHSEFKADKNLNAYLPFTITNKANKTVIGFYLLQIGNGADTKLGKFKKTIKPGKSVVVRVSAAKLGVSSEEAMKNPDFQYSVDLYSYVATPVFADGTSSYGYPIRPIIGR</sequence>
<proteinExistence type="predicted"/>
<evidence type="ECO:0000313" key="1">
    <source>
        <dbReference type="EMBL" id="MBF9142880.1"/>
    </source>
</evidence>
<gene>
    <name evidence="1" type="ORF">I2I01_14620</name>
</gene>
<protein>
    <recommendedName>
        <fullName evidence="3">Lipoprotein</fullName>
    </recommendedName>
</protein>
<keyword evidence="2" id="KW-1185">Reference proteome</keyword>
<organism evidence="1 2">
    <name type="scientific">Hymenobacter properus</name>
    <dbReference type="NCBI Taxonomy" id="2791026"/>
    <lineage>
        <taxon>Bacteria</taxon>
        <taxon>Pseudomonadati</taxon>
        <taxon>Bacteroidota</taxon>
        <taxon>Cytophagia</taxon>
        <taxon>Cytophagales</taxon>
        <taxon>Hymenobacteraceae</taxon>
        <taxon>Hymenobacter</taxon>
    </lineage>
</organism>
<evidence type="ECO:0008006" key="3">
    <source>
        <dbReference type="Google" id="ProtNLM"/>
    </source>
</evidence>
<dbReference type="Proteomes" id="UP000645610">
    <property type="component" value="Unassembled WGS sequence"/>
</dbReference>
<name>A0A931BFC9_9BACT</name>
<evidence type="ECO:0000313" key="2">
    <source>
        <dbReference type="Proteomes" id="UP000645610"/>
    </source>
</evidence>
<comment type="caution">
    <text evidence="1">The sequence shown here is derived from an EMBL/GenBank/DDBJ whole genome shotgun (WGS) entry which is preliminary data.</text>
</comment>
<dbReference type="AlphaFoldDB" id="A0A931BFC9"/>
<accession>A0A931BFC9</accession>
<dbReference type="EMBL" id="JADQDP010000003">
    <property type="protein sequence ID" value="MBF9142880.1"/>
    <property type="molecule type" value="Genomic_DNA"/>
</dbReference>
<reference evidence="1 2" key="1">
    <citation type="submission" date="2020-11" db="EMBL/GenBank/DDBJ databases">
        <authorList>
            <person name="Kim M.K."/>
        </authorList>
    </citation>
    <scope>NUCLEOTIDE SEQUENCE [LARGE SCALE GENOMIC DNA]</scope>
    <source>
        <strain evidence="1 2">BT439</strain>
    </source>
</reference>
<dbReference type="PROSITE" id="PS51257">
    <property type="entry name" value="PROKAR_LIPOPROTEIN"/>
    <property type="match status" value="1"/>
</dbReference>